<dbReference type="Proteomes" id="UP000324241">
    <property type="component" value="Unassembled WGS sequence"/>
</dbReference>
<gene>
    <name evidence="2" type="ORF">ATNIH1004_009483</name>
</gene>
<dbReference type="InterPro" id="IPR050214">
    <property type="entry name" value="Cys_Synth/Cystath_Beta-Synth"/>
</dbReference>
<name>A0A5M9M7J5_9EURO</name>
<dbReference type="InterPro" id="IPR036052">
    <property type="entry name" value="TrpB-like_PALP_sf"/>
</dbReference>
<dbReference type="PANTHER" id="PTHR10314">
    <property type="entry name" value="CYSTATHIONINE BETA-SYNTHASE"/>
    <property type="match status" value="1"/>
</dbReference>
<dbReference type="GeneID" id="54332185"/>
<dbReference type="AlphaFoldDB" id="A0A5M9M7J5"/>
<evidence type="ECO:0000313" key="2">
    <source>
        <dbReference type="EMBL" id="KAA8642731.1"/>
    </source>
</evidence>
<sequence>MSASITRACARDPYPTCAMPPPPPIDSSLDAIGNTPVVRLTHVVPDSCAQVFLKLEMENPTGSYKDRMAKSMIEEAERRGDLKPGMTVVEATGGSTGSSLAFVCAVKGYRFYVVSSDAFAAEKLKTMQAFGATLDVVHSASGNTPDLMPYMNRRAQEVADTGDCYYTSQFSNRDALVGYKGIGQELVQQFPKGIDAFCGAVGSAGMVMGVSRVLKSHWPSTKVVVLEPASSPVITEGHSGPHGVDGVAPGFSPPHLDSAWYDEARGISEEEGRAMCRRLAKEEGLLVGTSTGLNVTAAIALAQQLGPGKTVVTVAADTGLKYLNGRLFADA</sequence>
<comment type="caution">
    <text evidence="2">The sequence shown here is derived from an EMBL/GenBank/DDBJ whole genome shotgun (WGS) entry which is preliminary data.</text>
</comment>
<dbReference type="EMBL" id="QUQM01000005">
    <property type="protein sequence ID" value="KAA8642731.1"/>
    <property type="molecule type" value="Genomic_DNA"/>
</dbReference>
<dbReference type="Pfam" id="PF00291">
    <property type="entry name" value="PALP"/>
    <property type="match status" value="1"/>
</dbReference>
<dbReference type="InterPro" id="IPR001926">
    <property type="entry name" value="TrpB-like_PALP"/>
</dbReference>
<dbReference type="RefSeq" id="XP_033422093.1">
    <property type="nucleotide sequence ID" value="XM_033574075.1"/>
</dbReference>
<protein>
    <recommendedName>
        <fullName evidence="1">Tryptophan synthase beta chain-like PALP domain-containing protein</fullName>
    </recommendedName>
</protein>
<evidence type="ECO:0000313" key="3">
    <source>
        <dbReference type="Proteomes" id="UP000324241"/>
    </source>
</evidence>
<dbReference type="VEuPathDB" id="FungiDB:EYZ11_011607"/>
<evidence type="ECO:0000259" key="1">
    <source>
        <dbReference type="Pfam" id="PF00291"/>
    </source>
</evidence>
<dbReference type="SUPFAM" id="SSF53686">
    <property type="entry name" value="Tryptophan synthase beta subunit-like PLP-dependent enzymes"/>
    <property type="match status" value="1"/>
</dbReference>
<dbReference type="CDD" id="cd01561">
    <property type="entry name" value="CBS_like"/>
    <property type="match status" value="1"/>
</dbReference>
<reference evidence="2 3" key="1">
    <citation type="submission" date="2019-08" db="EMBL/GenBank/DDBJ databases">
        <title>The genome sequence of a newly discovered highly antifungal drug resistant Aspergillus species, Aspergillus tanneri NIH 1004.</title>
        <authorList>
            <person name="Mounaud S."/>
            <person name="Singh I."/>
            <person name="Joardar V."/>
            <person name="Pakala S."/>
            <person name="Pakala S."/>
            <person name="Venepally P."/>
            <person name="Chung J.K."/>
            <person name="Losada L."/>
            <person name="Nierman W.C."/>
        </authorList>
    </citation>
    <scope>NUCLEOTIDE SEQUENCE [LARGE SCALE GENOMIC DNA]</scope>
    <source>
        <strain evidence="2 3">NIH1004</strain>
    </source>
</reference>
<proteinExistence type="predicted"/>
<dbReference type="Gene3D" id="3.40.50.1100">
    <property type="match status" value="2"/>
</dbReference>
<dbReference type="OrthoDB" id="10259545at2759"/>
<accession>A0A5M9M7J5</accession>
<feature type="domain" description="Tryptophan synthase beta chain-like PALP" evidence="1">
    <location>
        <begin position="30"/>
        <end position="316"/>
    </location>
</feature>
<organism evidence="2 3">
    <name type="scientific">Aspergillus tanneri</name>
    <dbReference type="NCBI Taxonomy" id="1220188"/>
    <lineage>
        <taxon>Eukaryota</taxon>
        <taxon>Fungi</taxon>
        <taxon>Dikarya</taxon>
        <taxon>Ascomycota</taxon>
        <taxon>Pezizomycotina</taxon>
        <taxon>Eurotiomycetes</taxon>
        <taxon>Eurotiomycetidae</taxon>
        <taxon>Eurotiales</taxon>
        <taxon>Aspergillaceae</taxon>
        <taxon>Aspergillus</taxon>
        <taxon>Aspergillus subgen. Circumdati</taxon>
    </lineage>
</organism>